<evidence type="ECO:0000313" key="2">
    <source>
        <dbReference type="Proteomes" id="UP000245396"/>
    </source>
</evidence>
<keyword evidence="2" id="KW-1185">Reference proteome</keyword>
<dbReference type="AlphaFoldDB" id="A0A316BR58"/>
<organism evidence="1 2">
    <name type="scientific">Pseudaminobacter salicylatoxidans</name>
    <dbReference type="NCBI Taxonomy" id="93369"/>
    <lineage>
        <taxon>Bacteria</taxon>
        <taxon>Pseudomonadati</taxon>
        <taxon>Pseudomonadota</taxon>
        <taxon>Alphaproteobacteria</taxon>
        <taxon>Hyphomicrobiales</taxon>
        <taxon>Phyllobacteriaceae</taxon>
        <taxon>Pseudaminobacter</taxon>
    </lineage>
</organism>
<evidence type="ECO:0000313" key="1">
    <source>
        <dbReference type="EMBL" id="PWJ73860.1"/>
    </source>
</evidence>
<proteinExistence type="predicted"/>
<accession>A0A316BR58</accession>
<dbReference type="EMBL" id="QGGG01000025">
    <property type="protein sequence ID" value="PWJ73860.1"/>
    <property type="molecule type" value="Genomic_DNA"/>
</dbReference>
<name>A0A316BR58_PSESE</name>
<dbReference type="Proteomes" id="UP000245396">
    <property type="component" value="Unassembled WGS sequence"/>
</dbReference>
<protein>
    <submittedName>
        <fullName evidence="1">Uncharacterized protein</fullName>
    </submittedName>
</protein>
<sequence length="66" mass="7320">MVQHHSLLPLRPCYFRILPRLAQLARAEKQRVSFTGVGLSDELIECGERVHVVTPNDFSLACAASA</sequence>
<reference evidence="1 2" key="1">
    <citation type="submission" date="2018-05" db="EMBL/GenBank/DDBJ databases">
        <title>Genomic Encyclopedia of Type Strains, Phase IV (KMG-IV): sequencing the most valuable type-strain genomes for metagenomic binning, comparative biology and taxonomic classification.</title>
        <authorList>
            <person name="Goeker M."/>
        </authorList>
    </citation>
    <scope>NUCLEOTIDE SEQUENCE [LARGE SCALE GENOMIC DNA]</scope>
    <source>
        <strain evidence="1 2">DSM 6986</strain>
    </source>
</reference>
<gene>
    <name evidence="1" type="ORF">C7441_12544</name>
</gene>
<comment type="caution">
    <text evidence="1">The sequence shown here is derived from an EMBL/GenBank/DDBJ whole genome shotgun (WGS) entry which is preliminary data.</text>
</comment>